<proteinExistence type="inferred from homology"/>
<dbReference type="GO" id="GO:0033281">
    <property type="term" value="C:TAT protein transport complex"/>
    <property type="evidence" value="ECO:0007669"/>
    <property type="project" value="UniProtKB-UniRule"/>
</dbReference>
<comment type="similarity">
    <text evidence="5">Belongs to the TatC family.</text>
</comment>
<evidence type="ECO:0000313" key="6">
    <source>
        <dbReference type="EMBL" id="OPZ90890.1"/>
    </source>
</evidence>
<dbReference type="GO" id="GO:0009977">
    <property type="term" value="F:proton motive force dependent protein transmembrane transporter activity"/>
    <property type="evidence" value="ECO:0007669"/>
    <property type="project" value="TreeGrafter"/>
</dbReference>
<keyword evidence="5" id="KW-0653">Protein transport</keyword>
<evidence type="ECO:0000256" key="1">
    <source>
        <dbReference type="ARBA" id="ARBA00004141"/>
    </source>
</evidence>
<evidence type="ECO:0000256" key="4">
    <source>
        <dbReference type="ARBA" id="ARBA00023136"/>
    </source>
</evidence>
<evidence type="ECO:0000256" key="5">
    <source>
        <dbReference type="HAMAP-Rule" id="MF_00902"/>
    </source>
</evidence>
<dbReference type="Proteomes" id="UP000485484">
    <property type="component" value="Unassembled WGS sequence"/>
</dbReference>
<dbReference type="GO" id="GO:0065002">
    <property type="term" value="P:intracellular protein transmembrane transport"/>
    <property type="evidence" value="ECO:0007669"/>
    <property type="project" value="TreeGrafter"/>
</dbReference>
<dbReference type="Pfam" id="PF00902">
    <property type="entry name" value="TatC"/>
    <property type="match status" value="1"/>
</dbReference>
<name>A0A1V5MD90_UNCT6</name>
<dbReference type="PANTHER" id="PTHR30371">
    <property type="entry name" value="SEC-INDEPENDENT PROTEIN TRANSLOCASE PROTEIN TATC"/>
    <property type="match status" value="1"/>
</dbReference>
<feature type="transmembrane region" description="Helical" evidence="5">
    <location>
        <begin position="156"/>
        <end position="185"/>
    </location>
</feature>
<comment type="subunit">
    <text evidence="5">Forms a complex with TatA.</text>
</comment>
<dbReference type="AlphaFoldDB" id="A0A1V5MD90"/>
<comment type="function">
    <text evidence="5">Part of the twin-arginine translocation (Tat) system that transports large folded proteins containing a characteristic twin-arginine motif in their signal peptide across membranes.</text>
</comment>
<dbReference type="HAMAP" id="MF_00902">
    <property type="entry name" value="TatC"/>
    <property type="match status" value="1"/>
</dbReference>
<feature type="transmembrane region" description="Helical" evidence="5">
    <location>
        <begin position="24"/>
        <end position="42"/>
    </location>
</feature>
<comment type="caution">
    <text evidence="6">The sequence shown here is derived from an EMBL/GenBank/DDBJ whole genome shotgun (WGS) entry which is preliminary data.</text>
</comment>
<dbReference type="InterPro" id="IPR002033">
    <property type="entry name" value="TatC"/>
</dbReference>
<organism evidence="6">
    <name type="scientific">candidate division TA06 bacterium ADurb.Bin417</name>
    <dbReference type="NCBI Taxonomy" id="1852828"/>
    <lineage>
        <taxon>Bacteria</taxon>
        <taxon>Bacteria division TA06</taxon>
    </lineage>
</organism>
<gene>
    <name evidence="5 6" type="primary">tatC</name>
    <name evidence="6" type="ORF">BWY73_01224</name>
</gene>
<keyword evidence="5" id="KW-0813">Transport</keyword>
<protein>
    <recommendedName>
        <fullName evidence="5">Sec-independent protein translocase protein TatC</fullName>
    </recommendedName>
</protein>
<dbReference type="GO" id="GO:0043953">
    <property type="term" value="P:protein transport by the Tat complex"/>
    <property type="evidence" value="ECO:0007669"/>
    <property type="project" value="UniProtKB-UniRule"/>
</dbReference>
<comment type="subcellular location">
    <subcellularLocation>
        <location evidence="5">Cell membrane</location>
        <topology evidence="5">Multi-pass membrane protein</topology>
    </subcellularLocation>
    <subcellularLocation>
        <location evidence="1">Membrane</location>
        <topology evidence="1">Multi-pass membrane protein</topology>
    </subcellularLocation>
</comment>
<feature type="transmembrane region" description="Helical" evidence="5">
    <location>
        <begin position="70"/>
        <end position="97"/>
    </location>
</feature>
<keyword evidence="2 5" id="KW-0812">Transmembrane</keyword>
<reference evidence="6" key="1">
    <citation type="submission" date="2017-02" db="EMBL/GenBank/DDBJ databases">
        <title>Delving into the versatile metabolic prowess of the omnipresent phylum Bacteroidetes.</title>
        <authorList>
            <person name="Nobu M.K."/>
            <person name="Mei R."/>
            <person name="Narihiro T."/>
            <person name="Kuroda K."/>
            <person name="Liu W.-T."/>
        </authorList>
    </citation>
    <scope>NUCLEOTIDE SEQUENCE</scope>
    <source>
        <strain evidence="6">ADurb.Bin417</strain>
    </source>
</reference>
<dbReference type="PRINTS" id="PR01840">
    <property type="entry name" value="TATCFAMILY"/>
</dbReference>
<evidence type="ECO:0000256" key="2">
    <source>
        <dbReference type="ARBA" id="ARBA00022692"/>
    </source>
</evidence>
<feature type="transmembrane region" description="Helical" evidence="5">
    <location>
        <begin position="219"/>
        <end position="239"/>
    </location>
</feature>
<feature type="transmembrane region" description="Helical" evidence="5">
    <location>
        <begin position="197"/>
        <end position="213"/>
    </location>
</feature>
<keyword evidence="3 5" id="KW-1133">Transmembrane helix</keyword>
<keyword evidence="5" id="KW-1003">Cell membrane</keyword>
<keyword evidence="5" id="KW-0811">Translocation</keyword>
<feature type="transmembrane region" description="Helical" evidence="5">
    <location>
        <begin position="109"/>
        <end position="136"/>
    </location>
</feature>
<evidence type="ECO:0000256" key="3">
    <source>
        <dbReference type="ARBA" id="ARBA00022989"/>
    </source>
</evidence>
<accession>A0A1V5MD90</accession>
<keyword evidence="4 5" id="KW-0472">Membrane</keyword>
<dbReference type="EMBL" id="MWAK01000220">
    <property type="protein sequence ID" value="OPZ90890.1"/>
    <property type="molecule type" value="Genomic_DNA"/>
</dbReference>
<dbReference type="NCBIfam" id="TIGR00945">
    <property type="entry name" value="tatC"/>
    <property type="match status" value="1"/>
</dbReference>
<dbReference type="PANTHER" id="PTHR30371:SF0">
    <property type="entry name" value="SEC-INDEPENDENT PROTEIN TRANSLOCASE PROTEIN TATC, CHLOROPLASTIC-RELATED"/>
    <property type="match status" value="1"/>
</dbReference>
<sequence length="244" mass="27389">MTGPNQRSRDLSLTGHLEELRRRVLWFLAAWLAASLAIYRVTVRHFDLVLLHPMRGRADFLVYLTPYEPFFALVKLALAAGFLLALPFFLYQAWAFLESGLKPAERRPLLAFMAGFLLLFLSGAAFSYFLVLPASLRFLLGVAPAGLRPYLSFNSYLTFLIIFVLGFGLIFTLPGFIVLLARFGVVSAAQLSAGRKFFWVAAFLLAAVITPTPDAFTQVLMALPLLLLYEIALFFVRLFRPAQQ</sequence>